<evidence type="ECO:0000313" key="3">
    <source>
        <dbReference type="EMBL" id="MBB4922503.1"/>
    </source>
</evidence>
<dbReference type="InterPro" id="IPR050266">
    <property type="entry name" value="AB_hydrolase_sf"/>
</dbReference>
<evidence type="ECO:0000313" key="4">
    <source>
        <dbReference type="Proteomes" id="UP000540506"/>
    </source>
</evidence>
<dbReference type="GO" id="GO:0016787">
    <property type="term" value="F:hydrolase activity"/>
    <property type="evidence" value="ECO:0007669"/>
    <property type="project" value="UniProtKB-KW"/>
</dbReference>
<keyword evidence="4" id="KW-1185">Reference proteome</keyword>
<comment type="caution">
    <text evidence="3">The sequence shown here is derived from an EMBL/GenBank/DDBJ whole genome shotgun (WGS) entry which is preliminary data.</text>
</comment>
<feature type="domain" description="AB hydrolase-1" evidence="2">
    <location>
        <begin position="23"/>
        <end position="237"/>
    </location>
</feature>
<dbReference type="SUPFAM" id="SSF53474">
    <property type="entry name" value="alpha/beta-Hydrolases"/>
    <property type="match status" value="1"/>
</dbReference>
<dbReference type="InterPro" id="IPR029058">
    <property type="entry name" value="AB_hydrolase_fold"/>
</dbReference>
<dbReference type="Proteomes" id="UP000540506">
    <property type="component" value="Unassembled WGS sequence"/>
</dbReference>
<protein>
    <submittedName>
        <fullName evidence="3">Pimeloyl-ACP methyl ester carboxylesterase</fullName>
    </submittedName>
</protein>
<reference evidence="3 4" key="1">
    <citation type="submission" date="2020-08" db="EMBL/GenBank/DDBJ databases">
        <title>Sequencing the genomes of 1000 actinobacteria strains.</title>
        <authorList>
            <person name="Klenk H.-P."/>
        </authorList>
    </citation>
    <scope>NUCLEOTIDE SEQUENCE [LARGE SCALE GENOMIC DNA]</scope>
    <source>
        <strain evidence="3 4">DSM 41654</strain>
    </source>
</reference>
<dbReference type="PRINTS" id="PR00111">
    <property type="entry name" value="ABHYDROLASE"/>
</dbReference>
<dbReference type="AlphaFoldDB" id="A0A7W7QZ57"/>
<dbReference type="Gene3D" id="3.40.50.1820">
    <property type="entry name" value="alpha/beta hydrolase"/>
    <property type="match status" value="1"/>
</dbReference>
<evidence type="ECO:0000256" key="1">
    <source>
        <dbReference type="ARBA" id="ARBA00022801"/>
    </source>
</evidence>
<dbReference type="GO" id="GO:0016020">
    <property type="term" value="C:membrane"/>
    <property type="evidence" value="ECO:0007669"/>
    <property type="project" value="TreeGrafter"/>
</dbReference>
<proteinExistence type="predicted"/>
<dbReference type="RefSeq" id="WP_184934666.1">
    <property type="nucleotide sequence ID" value="NZ_JACHJV010000001.1"/>
</dbReference>
<sequence length="259" mass="27894">MGEYLTAGGLRTYYEVQGAGDPVVLLHGGGVTADSWFAQLPALAERFLVYAPERRGHGRTHDLPGPVTSELMAQDTAAFLDELGTGPVHLVGWSAGGTVALWLALHRPDLVRKLVLISSGVSRDGGTAADLELLSEAGILLLDSMFRPQYEPLSPDGPEHFPVVFEKWLRMWREEPDFGFEPLARLSMPVLVMQGDDDGVRVEHSAAVATALPDAQLAVIPGTSHVAPLEKPALVNQLLLDFLAEEQVPKFMSLGALTA</sequence>
<evidence type="ECO:0000259" key="2">
    <source>
        <dbReference type="Pfam" id="PF12697"/>
    </source>
</evidence>
<keyword evidence="1" id="KW-0378">Hydrolase</keyword>
<accession>A0A7W7QZ57</accession>
<dbReference type="PANTHER" id="PTHR43798:SF31">
    <property type="entry name" value="AB HYDROLASE SUPERFAMILY PROTEIN YCLE"/>
    <property type="match status" value="1"/>
</dbReference>
<name>A0A7W7QZ57_KITKI</name>
<organism evidence="3 4">
    <name type="scientific">Kitasatospora kifunensis</name>
    <name type="common">Streptomyces kifunensis</name>
    <dbReference type="NCBI Taxonomy" id="58351"/>
    <lineage>
        <taxon>Bacteria</taxon>
        <taxon>Bacillati</taxon>
        <taxon>Actinomycetota</taxon>
        <taxon>Actinomycetes</taxon>
        <taxon>Kitasatosporales</taxon>
        <taxon>Streptomycetaceae</taxon>
        <taxon>Kitasatospora</taxon>
    </lineage>
</organism>
<dbReference type="PANTHER" id="PTHR43798">
    <property type="entry name" value="MONOACYLGLYCEROL LIPASE"/>
    <property type="match status" value="1"/>
</dbReference>
<dbReference type="InterPro" id="IPR000073">
    <property type="entry name" value="AB_hydrolase_1"/>
</dbReference>
<dbReference type="EMBL" id="JACHJV010000001">
    <property type="protein sequence ID" value="MBB4922503.1"/>
    <property type="molecule type" value="Genomic_DNA"/>
</dbReference>
<dbReference type="Pfam" id="PF12697">
    <property type="entry name" value="Abhydrolase_6"/>
    <property type="match status" value="1"/>
</dbReference>
<gene>
    <name evidence="3" type="ORF">FHR34_001496</name>
</gene>